<evidence type="ECO:0000313" key="6">
    <source>
        <dbReference type="EMBL" id="ORX54687.1"/>
    </source>
</evidence>
<reference evidence="6 7" key="1">
    <citation type="submission" date="2016-08" db="EMBL/GenBank/DDBJ databases">
        <title>Genomes of anaerobic fungi encode conserved fungal cellulosomes for biomass hydrolysis.</title>
        <authorList>
            <consortium name="DOE Joint Genome Institute"/>
            <person name="Haitjema C.H."/>
            <person name="Gilmore S.P."/>
            <person name="Henske J.K."/>
            <person name="Solomon K.V."/>
            <person name="De Groot R."/>
            <person name="Kuo A."/>
            <person name="Mondo S.J."/>
            <person name="Salamov A.A."/>
            <person name="Labutti K."/>
            <person name="Zhao Z."/>
            <person name="Chiniquy J."/>
            <person name="Barry K."/>
            <person name="Brewer H.M."/>
            <person name="Purvine S.O."/>
            <person name="Wright A.T."/>
            <person name="Boxma B."/>
            <person name="Van Alen T."/>
            <person name="Hackstein J.H."/>
            <person name="Baker S.E."/>
            <person name="Grigoriev I.V."/>
            <person name="O'Malley M.A."/>
        </authorList>
    </citation>
    <scope>NUCLEOTIDE SEQUENCE [LARGE SCALE GENOMIC DNA]</scope>
    <source>
        <strain evidence="7">finn</strain>
    </source>
</reference>
<feature type="region of interest" description="Disordered" evidence="4">
    <location>
        <begin position="147"/>
        <end position="207"/>
    </location>
</feature>
<dbReference type="OrthoDB" id="75720at2759"/>
<comment type="caution">
    <text evidence="6">The sequence shown here is derived from an EMBL/GenBank/DDBJ whole genome shotgun (WGS) entry which is preliminary data.</text>
</comment>
<dbReference type="AlphaFoldDB" id="A0A1Y1VF20"/>
<dbReference type="PANTHER" id="PTHR13495">
    <property type="entry name" value="NEFA-INTERACTING NUCLEAR PROTEIN NIP30"/>
    <property type="match status" value="1"/>
</dbReference>
<reference evidence="6 7" key="2">
    <citation type="submission" date="2016-08" db="EMBL/GenBank/DDBJ databases">
        <title>Pervasive Adenine N6-methylation of Active Genes in Fungi.</title>
        <authorList>
            <consortium name="DOE Joint Genome Institute"/>
            <person name="Mondo S.J."/>
            <person name="Dannebaum R.O."/>
            <person name="Kuo R.C."/>
            <person name="Labutti K."/>
            <person name="Haridas S."/>
            <person name="Kuo A."/>
            <person name="Salamov A."/>
            <person name="Ahrendt S.R."/>
            <person name="Lipzen A."/>
            <person name="Sullivan W."/>
            <person name="Andreopoulos W.B."/>
            <person name="Clum A."/>
            <person name="Lindquist E."/>
            <person name="Daum C."/>
            <person name="Ramamoorthy G.K."/>
            <person name="Gryganskyi A."/>
            <person name="Culley D."/>
            <person name="Magnuson J.K."/>
            <person name="James T.Y."/>
            <person name="O'Malley M.A."/>
            <person name="Stajich J.E."/>
            <person name="Spatafora J.W."/>
            <person name="Visel A."/>
            <person name="Grigoriev I.V."/>
        </authorList>
    </citation>
    <scope>NUCLEOTIDE SEQUENCE [LARGE SCALE GENOMIC DNA]</scope>
    <source>
        <strain evidence="7">finn</strain>
    </source>
</reference>
<feature type="compositionally biased region" description="Low complexity" evidence="4">
    <location>
        <begin position="188"/>
        <end position="199"/>
    </location>
</feature>
<feature type="domain" description="FAM192A/Fyv6 N-terminal" evidence="5">
    <location>
        <begin position="20"/>
        <end position="96"/>
    </location>
</feature>
<feature type="region of interest" description="Disordered" evidence="4">
    <location>
        <begin position="15"/>
        <end position="34"/>
    </location>
</feature>
<dbReference type="Pfam" id="PF10187">
    <property type="entry name" value="FAM192A_Fyv6_N"/>
    <property type="match status" value="1"/>
</dbReference>
<comment type="subcellular location">
    <subcellularLocation>
        <location evidence="1">Nucleus</location>
    </subcellularLocation>
</comment>
<feature type="coiled-coil region" evidence="3">
    <location>
        <begin position="35"/>
        <end position="105"/>
    </location>
</feature>
<evidence type="ECO:0000256" key="4">
    <source>
        <dbReference type="SAM" id="MobiDB-lite"/>
    </source>
</evidence>
<dbReference type="STRING" id="1754191.A0A1Y1VF20"/>
<dbReference type="PANTHER" id="PTHR13495:SF0">
    <property type="entry name" value="PSME3-INTERACTING PROTEIN"/>
    <property type="match status" value="1"/>
</dbReference>
<feature type="compositionally biased region" description="Basic and acidic residues" evidence="4">
    <location>
        <begin position="174"/>
        <end position="187"/>
    </location>
</feature>
<name>A0A1Y1VF20_9FUNG</name>
<dbReference type="InterPro" id="IPR039845">
    <property type="entry name" value="FAM192A"/>
</dbReference>
<dbReference type="EMBL" id="MCFH01000010">
    <property type="protein sequence ID" value="ORX54687.1"/>
    <property type="molecule type" value="Genomic_DNA"/>
</dbReference>
<evidence type="ECO:0000256" key="3">
    <source>
        <dbReference type="SAM" id="Coils"/>
    </source>
</evidence>
<proteinExistence type="predicted"/>
<keyword evidence="3" id="KW-0175">Coiled coil</keyword>
<accession>A0A1Y1VF20</accession>
<organism evidence="6 7">
    <name type="scientific">Piromyces finnis</name>
    <dbReference type="NCBI Taxonomy" id="1754191"/>
    <lineage>
        <taxon>Eukaryota</taxon>
        <taxon>Fungi</taxon>
        <taxon>Fungi incertae sedis</taxon>
        <taxon>Chytridiomycota</taxon>
        <taxon>Chytridiomycota incertae sedis</taxon>
        <taxon>Neocallimastigomycetes</taxon>
        <taxon>Neocallimastigales</taxon>
        <taxon>Neocallimastigaceae</taxon>
        <taxon>Piromyces</taxon>
    </lineage>
</organism>
<keyword evidence="2" id="KW-0539">Nucleus</keyword>
<keyword evidence="7" id="KW-1185">Reference proteome</keyword>
<evidence type="ECO:0000259" key="5">
    <source>
        <dbReference type="Pfam" id="PF10187"/>
    </source>
</evidence>
<gene>
    <name evidence="6" type="ORF">BCR36DRAFT_581573</name>
</gene>
<dbReference type="GO" id="GO:0005634">
    <property type="term" value="C:nucleus"/>
    <property type="evidence" value="ECO:0007669"/>
    <property type="project" value="UniProtKB-SubCell"/>
</dbReference>
<evidence type="ECO:0000256" key="1">
    <source>
        <dbReference type="ARBA" id="ARBA00004123"/>
    </source>
</evidence>
<evidence type="ECO:0000256" key="2">
    <source>
        <dbReference type="ARBA" id="ARBA00023242"/>
    </source>
</evidence>
<feature type="compositionally biased region" description="Basic and acidic residues" evidence="4">
    <location>
        <begin position="152"/>
        <end position="163"/>
    </location>
</feature>
<dbReference type="InterPro" id="IPR019331">
    <property type="entry name" value="FAM192A/Fyv6_N"/>
</dbReference>
<sequence length="207" mass="24526">MERFVSREILDESKPNYGEVQKQVSSEPYDPRPLYQRLAEKKRKEEDELLEKNKLSNFIYQMNNDEYDFLNNVKEEENLKYQQLKEEEKKEVEKFRKDVESSNLKTPYLDSLLKETSKDNKEIDKDKKIPSKVKSFQKNLLENIIVKKKRDRPSEKDKDDKVNIKRPKNSTTNEKSEEIEKVNDDTKSSALSLLASYSDSDSENESE</sequence>
<dbReference type="Proteomes" id="UP000193719">
    <property type="component" value="Unassembled WGS sequence"/>
</dbReference>
<protein>
    <recommendedName>
        <fullName evidence="5">FAM192A/Fyv6 N-terminal domain-containing protein</fullName>
    </recommendedName>
</protein>
<evidence type="ECO:0000313" key="7">
    <source>
        <dbReference type="Proteomes" id="UP000193719"/>
    </source>
</evidence>